<dbReference type="OrthoDB" id="10436307at2759"/>
<feature type="compositionally biased region" description="Low complexity" evidence="2">
    <location>
        <begin position="62"/>
        <end position="75"/>
    </location>
</feature>
<dbReference type="SUPFAM" id="SSF56436">
    <property type="entry name" value="C-type lectin-like"/>
    <property type="match status" value="1"/>
</dbReference>
<evidence type="ECO:0000313" key="4">
    <source>
        <dbReference type="RefSeq" id="XP_019633429.1"/>
    </source>
</evidence>
<sequence>MCVSSGQAGSAGPPGPPGEKGSMGPVGPASAGPPGEKGATGPAGPPGEKGTMGPAGPGYPGPRGLRGPSGRQGPPGQKGAIGPTGPKGCCESTGACPKGYQNRRGICYKAFYTRKTFEAASATCRQDGGTVAKSDDPVSSGWLIAMYGATGCTDEFWFSLPYRDCVQYRIAEDKWDNGVTRRHGRALTAAVL</sequence>
<name>A0A6P4ZHD4_BRABE</name>
<dbReference type="InterPro" id="IPR016187">
    <property type="entry name" value="CTDL_fold"/>
</dbReference>
<protein>
    <submittedName>
        <fullName evidence="4">Collectin-12-like</fullName>
    </submittedName>
</protein>
<dbReference type="GO" id="GO:0030246">
    <property type="term" value="F:carbohydrate binding"/>
    <property type="evidence" value="ECO:0007669"/>
    <property type="project" value="UniProtKB-KW"/>
</dbReference>
<keyword evidence="3" id="KW-1185">Reference proteome</keyword>
<dbReference type="Gene3D" id="3.10.100.10">
    <property type="entry name" value="Mannose-Binding Protein A, subunit A"/>
    <property type="match status" value="1"/>
</dbReference>
<dbReference type="Proteomes" id="UP000515135">
    <property type="component" value="Unplaced"/>
</dbReference>
<dbReference type="PANTHER" id="PTHR22799:SF6">
    <property type="entry name" value="C-TYPE LECTIN DOMAIN FAMILY 4 MEMBER M-LIKE"/>
    <property type="match status" value="1"/>
</dbReference>
<keyword evidence="1" id="KW-0430">Lectin</keyword>
<proteinExistence type="predicted"/>
<dbReference type="GeneID" id="109476853"/>
<evidence type="ECO:0000256" key="2">
    <source>
        <dbReference type="SAM" id="MobiDB-lite"/>
    </source>
</evidence>
<accession>A0A6P4ZHD4</accession>
<gene>
    <name evidence="4" type="primary">LOC109476853</name>
</gene>
<dbReference type="AlphaFoldDB" id="A0A6P4ZHD4"/>
<dbReference type="InterPro" id="IPR016186">
    <property type="entry name" value="C-type_lectin-like/link_sf"/>
</dbReference>
<feature type="compositionally biased region" description="Low complexity" evidence="2">
    <location>
        <begin position="19"/>
        <end position="34"/>
    </location>
</feature>
<evidence type="ECO:0000313" key="3">
    <source>
        <dbReference type="Proteomes" id="UP000515135"/>
    </source>
</evidence>
<dbReference type="CDD" id="cd00037">
    <property type="entry name" value="CLECT"/>
    <property type="match status" value="1"/>
</dbReference>
<evidence type="ECO:0000256" key="1">
    <source>
        <dbReference type="ARBA" id="ARBA00022734"/>
    </source>
</evidence>
<organism evidence="3 4">
    <name type="scientific">Branchiostoma belcheri</name>
    <name type="common">Amphioxus</name>
    <dbReference type="NCBI Taxonomy" id="7741"/>
    <lineage>
        <taxon>Eukaryota</taxon>
        <taxon>Metazoa</taxon>
        <taxon>Chordata</taxon>
        <taxon>Cephalochordata</taxon>
        <taxon>Leptocardii</taxon>
        <taxon>Amphioxiformes</taxon>
        <taxon>Branchiostomatidae</taxon>
        <taxon>Branchiostoma</taxon>
    </lineage>
</organism>
<feature type="compositionally biased region" description="Low complexity" evidence="2">
    <location>
        <begin position="1"/>
        <end position="11"/>
    </location>
</feature>
<reference evidence="4" key="1">
    <citation type="submission" date="2025-08" db="UniProtKB">
        <authorList>
            <consortium name="RefSeq"/>
        </authorList>
    </citation>
    <scope>IDENTIFICATION</scope>
    <source>
        <tissue evidence="4">Gonad</tissue>
    </source>
</reference>
<feature type="region of interest" description="Disordered" evidence="2">
    <location>
        <begin position="1"/>
        <end position="87"/>
    </location>
</feature>
<dbReference type="PANTHER" id="PTHR22799">
    <property type="entry name" value="TETRANECTIN-RELATED"/>
    <property type="match status" value="1"/>
</dbReference>
<dbReference type="RefSeq" id="XP_019633429.1">
    <property type="nucleotide sequence ID" value="XM_019777870.1"/>
</dbReference>
<dbReference type="InterPro" id="IPR051663">
    <property type="entry name" value="CLec_Tetranectin-domain"/>
</dbReference>
<dbReference type="KEGG" id="bbel:109476853"/>